<dbReference type="Gene3D" id="3.40.50.180">
    <property type="entry name" value="Methylesterase CheB, C-terminal domain"/>
    <property type="match status" value="1"/>
</dbReference>
<evidence type="ECO:0000259" key="5">
    <source>
        <dbReference type="PROSITE" id="PS50122"/>
    </source>
</evidence>
<dbReference type="SUPFAM" id="SSF52738">
    <property type="entry name" value="Methylesterase CheB, C-terminal domain"/>
    <property type="match status" value="1"/>
</dbReference>
<evidence type="ECO:0000256" key="4">
    <source>
        <dbReference type="PROSITE-ProRule" id="PRU00050"/>
    </source>
</evidence>
<dbReference type="InterPro" id="IPR035909">
    <property type="entry name" value="CheB_C"/>
</dbReference>
<proteinExistence type="predicted"/>
<dbReference type="PANTHER" id="PTHR42872:SF6">
    <property type="entry name" value="PROTEIN-GLUTAMATE METHYLESTERASE_PROTEIN-GLUTAMINE GLUTAMINASE"/>
    <property type="match status" value="1"/>
</dbReference>
<evidence type="ECO:0000256" key="2">
    <source>
        <dbReference type="ARBA" id="ARBA00039140"/>
    </source>
</evidence>
<dbReference type="GO" id="GO:0006935">
    <property type="term" value="P:chemotaxis"/>
    <property type="evidence" value="ECO:0007669"/>
    <property type="project" value="UniProtKB-UniRule"/>
</dbReference>
<accession>A0A2P8CXU1</accession>
<organism evidence="6 7">
    <name type="scientific">Taibaiella chishuiensis</name>
    <dbReference type="NCBI Taxonomy" id="1434707"/>
    <lineage>
        <taxon>Bacteria</taxon>
        <taxon>Pseudomonadati</taxon>
        <taxon>Bacteroidota</taxon>
        <taxon>Chitinophagia</taxon>
        <taxon>Chitinophagales</taxon>
        <taxon>Chitinophagaceae</taxon>
        <taxon>Taibaiella</taxon>
    </lineage>
</organism>
<feature type="active site" evidence="4">
    <location>
        <position position="136"/>
    </location>
</feature>
<comment type="catalytic activity">
    <reaction evidence="3">
        <text>[protein]-L-glutamate 5-O-methyl ester + H2O = L-glutamyl-[protein] + methanol + H(+)</text>
        <dbReference type="Rhea" id="RHEA:23236"/>
        <dbReference type="Rhea" id="RHEA-COMP:10208"/>
        <dbReference type="Rhea" id="RHEA-COMP:10311"/>
        <dbReference type="ChEBI" id="CHEBI:15377"/>
        <dbReference type="ChEBI" id="CHEBI:15378"/>
        <dbReference type="ChEBI" id="CHEBI:17790"/>
        <dbReference type="ChEBI" id="CHEBI:29973"/>
        <dbReference type="ChEBI" id="CHEBI:82795"/>
        <dbReference type="EC" id="3.1.1.61"/>
    </reaction>
</comment>
<dbReference type="Pfam" id="PF01339">
    <property type="entry name" value="CheB_methylest"/>
    <property type="match status" value="1"/>
</dbReference>
<sequence length="192" mass="20553">MDGAGKVKDVILIGGSAGSLPIVMRLLTGMPPDFSASVIIILHRLKNAASDMDQLLSRIAGIPVEEPDDKTRMERGRVYLAPANYHLLADEEDTISLDYSEPELHSRPSINITFASFAAMYGSRVTALLLSGSNSDGAAGLKAVLEHNGSAVIQDPLDCEYPVMPEYAAVVNPGVTALTVDEIDRLFKSIVL</sequence>
<dbReference type="InterPro" id="IPR000673">
    <property type="entry name" value="Sig_transdc_resp-reg_Me-estase"/>
</dbReference>
<dbReference type="EC" id="3.1.1.61" evidence="2"/>
<dbReference type="CDD" id="cd16433">
    <property type="entry name" value="CheB"/>
    <property type="match status" value="1"/>
</dbReference>
<keyword evidence="1 4" id="KW-0378">Hydrolase</keyword>
<evidence type="ECO:0000313" key="7">
    <source>
        <dbReference type="Proteomes" id="UP000240572"/>
    </source>
</evidence>
<dbReference type="OrthoDB" id="1524092at2"/>
<dbReference type="AlphaFoldDB" id="A0A2P8CXU1"/>
<name>A0A2P8CXU1_9BACT</name>
<dbReference type="RefSeq" id="WP_106524558.1">
    <property type="nucleotide sequence ID" value="NZ_PYGD01000010.1"/>
</dbReference>
<keyword evidence="7" id="KW-1185">Reference proteome</keyword>
<protein>
    <recommendedName>
        <fullName evidence="2">protein-glutamate methylesterase</fullName>
        <ecNumber evidence="2">3.1.1.61</ecNumber>
    </recommendedName>
</protein>
<dbReference type="PROSITE" id="PS50122">
    <property type="entry name" value="CHEB"/>
    <property type="match status" value="1"/>
</dbReference>
<evidence type="ECO:0000256" key="1">
    <source>
        <dbReference type="ARBA" id="ARBA00022801"/>
    </source>
</evidence>
<dbReference type="GO" id="GO:0000156">
    <property type="term" value="F:phosphorelay response regulator activity"/>
    <property type="evidence" value="ECO:0007669"/>
    <property type="project" value="InterPro"/>
</dbReference>
<keyword evidence="4" id="KW-0145">Chemotaxis</keyword>
<feature type="active site" evidence="4">
    <location>
        <position position="43"/>
    </location>
</feature>
<evidence type="ECO:0000256" key="3">
    <source>
        <dbReference type="ARBA" id="ARBA00048267"/>
    </source>
</evidence>
<dbReference type="PANTHER" id="PTHR42872">
    <property type="entry name" value="PROTEIN-GLUTAMATE METHYLESTERASE/PROTEIN-GLUTAMINE GLUTAMINASE"/>
    <property type="match status" value="1"/>
</dbReference>
<dbReference type="Proteomes" id="UP000240572">
    <property type="component" value="Unassembled WGS sequence"/>
</dbReference>
<reference evidence="6 7" key="1">
    <citation type="submission" date="2018-03" db="EMBL/GenBank/DDBJ databases">
        <title>Genomic Encyclopedia of Type Strains, Phase III (KMG-III): the genomes of soil and plant-associated and newly described type strains.</title>
        <authorList>
            <person name="Whitman W."/>
        </authorList>
    </citation>
    <scope>NUCLEOTIDE SEQUENCE [LARGE SCALE GENOMIC DNA]</scope>
    <source>
        <strain evidence="6 7">CGMCC 1.12700</strain>
    </source>
</reference>
<comment type="caution">
    <text evidence="6">The sequence shown here is derived from an EMBL/GenBank/DDBJ whole genome shotgun (WGS) entry which is preliminary data.</text>
</comment>
<feature type="domain" description="CheB-type methylesterase" evidence="5">
    <location>
        <begin position="4"/>
        <end position="192"/>
    </location>
</feature>
<dbReference type="GO" id="GO:0008984">
    <property type="term" value="F:protein-glutamate methylesterase activity"/>
    <property type="evidence" value="ECO:0007669"/>
    <property type="project" value="UniProtKB-EC"/>
</dbReference>
<evidence type="ECO:0000313" key="6">
    <source>
        <dbReference type="EMBL" id="PSK89746.1"/>
    </source>
</evidence>
<dbReference type="EMBL" id="PYGD01000010">
    <property type="protein sequence ID" value="PSK89746.1"/>
    <property type="molecule type" value="Genomic_DNA"/>
</dbReference>
<gene>
    <name evidence="6" type="ORF">B0I18_11045</name>
</gene>
<feature type="active site" evidence="4">
    <location>
        <position position="16"/>
    </location>
</feature>
<dbReference type="GO" id="GO:0005737">
    <property type="term" value="C:cytoplasm"/>
    <property type="evidence" value="ECO:0007669"/>
    <property type="project" value="InterPro"/>
</dbReference>